<keyword evidence="2" id="KW-0223">Dioxygenase</keyword>
<dbReference type="InterPro" id="IPR006620">
    <property type="entry name" value="Pro_4_hyd_alph"/>
</dbReference>
<keyword evidence="3" id="KW-0560">Oxidoreductase</keyword>
<dbReference type="Proteomes" id="UP000675747">
    <property type="component" value="Unassembled WGS sequence"/>
</dbReference>
<gene>
    <name evidence="6" type="ORF">KB893_008345</name>
    <name evidence="5" type="ORF">KB893_02595</name>
</gene>
<dbReference type="SMART" id="SM00702">
    <property type="entry name" value="P4Hc"/>
    <property type="match status" value="1"/>
</dbReference>
<feature type="domain" description="Prolyl 4-hydroxylase alpha subunit" evidence="4">
    <location>
        <begin position="18"/>
        <end position="231"/>
    </location>
</feature>
<evidence type="ECO:0000313" key="6">
    <source>
        <dbReference type="EMBL" id="MBS7457146.1"/>
    </source>
</evidence>
<dbReference type="PANTHER" id="PTHR12117:SF0">
    <property type="entry name" value="PROLYL 3-HYDROXYLASE OGFOD1"/>
    <property type="match status" value="1"/>
</dbReference>
<evidence type="ECO:0000313" key="7">
    <source>
        <dbReference type="Proteomes" id="UP000675747"/>
    </source>
</evidence>
<evidence type="ECO:0000259" key="4">
    <source>
        <dbReference type="SMART" id="SM00702"/>
    </source>
</evidence>
<comment type="caution">
    <text evidence="5">The sequence shown here is derived from an EMBL/GenBank/DDBJ whole genome shotgun (WGS) entry which is preliminary data.</text>
</comment>
<dbReference type="EMBL" id="JAGQFT020000004">
    <property type="protein sequence ID" value="MBS7457146.1"/>
    <property type="molecule type" value="Genomic_DNA"/>
</dbReference>
<keyword evidence="7" id="KW-1185">Reference proteome</keyword>
<accession>A0A8J8AX87</accession>
<reference evidence="5" key="2">
    <citation type="submission" date="2021-04" db="EMBL/GenBank/DDBJ databases">
        <authorList>
            <person name="Karlyshev A.V."/>
        </authorList>
    </citation>
    <scope>NUCLEOTIDE SEQUENCE</scope>
    <source>
        <strain evidence="5">LMG 29479</strain>
    </source>
</reference>
<dbReference type="InterPro" id="IPR051842">
    <property type="entry name" value="uS12_prolyl_hydroxylase"/>
</dbReference>
<protein>
    <submittedName>
        <fullName evidence="5">2OG-Fe(II) oxygenase</fullName>
    </submittedName>
</protein>
<proteinExistence type="predicted"/>
<name>A0A8J8AX87_9GAMM</name>
<dbReference type="RefSeq" id="WP_211925383.1">
    <property type="nucleotide sequence ID" value="NZ_JAGQFT020000004.1"/>
</dbReference>
<dbReference type="GO" id="GO:0031543">
    <property type="term" value="F:peptidyl-proline dioxygenase activity"/>
    <property type="evidence" value="ECO:0007669"/>
    <property type="project" value="TreeGrafter"/>
</dbReference>
<dbReference type="PANTHER" id="PTHR12117">
    <property type="entry name" value="HISTONE ACETYLTRANSFERASE COMPLEX"/>
    <property type="match status" value="1"/>
</dbReference>
<dbReference type="AlphaFoldDB" id="A0A8J8AX87"/>
<evidence type="ECO:0000256" key="3">
    <source>
        <dbReference type="ARBA" id="ARBA00023002"/>
    </source>
</evidence>
<dbReference type="GO" id="GO:0006449">
    <property type="term" value="P:regulation of translational termination"/>
    <property type="evidence" value="ECO:0007669"/>
    <property type="project" value="TreeGrafter"/>
</dbReference>
<evidence type="ECO:0000313" key="5">
    <source>
        <dbReference type="EMBL" id="MBR0561414.1"/>
    </source>
</evidence>
<reference evidence="6 7" key="1">
    <citation type="journal article" date="2021" name="Microbiol. Resour. Announc.">
        <title>Draft Genome Sequence of Coralloluteibacterium stylophorae LMG 29479T.</title>
        <authorList>
            <person name="Karlyshev A.V."/>
            <person name="Kudryashova E.B."/>
            <person name="Ariskina E.V."/>
            <person name="Conroy A.P."/>
            <person name="Abidueva E.Y."/>
        </authorList>
    </citation>
    <scope>NUCLEOTIDE SEQUENCE [LARGE SCALE GENOMIC DNA]</scope>
    <source>
        <strain evidence="6 7">LMG 29479</strain>
    </source>
</reference>
<dbReference type="Pfam" id="PF13661">
    <property type="entry name" value="2OG-FeII_Oxy_4"/>
    <property type="match status" value="1"/>
</dbReference>
<evidence type="ECO:0000256" key="2">
    <source>
        <dbReference type="ARBA" id="ARBA00022964"/>
    </source>
</evidence>
<evidence type="ECO:0000256" key="1">
    <source>
        <dbReference type="ARBA" id="ARBA00001961"/>
    </source>
</evidence>
<dbReference type="EMBL" id="JAGQFT010000009">
    <property type="protein sequence ID" value="MBR0561414.1"/>
    <property type="molecule type" value="Genomic_DNA"/>
</dbReference>
<comment type="cofactor">
    <cofactor evidence="1">
        <name>L-ascorbate</name>
        <dbReference type="ChEBI" id="CHEBI:38290"/>
    </cofactor>
</comment>
<dbReference type="GO" id="GO:0005737">
    <property type="term" value="C:cytoplasm"/>
    <property type="evidence" value="ECO:0007669"/>
    <property type="project" value="TreeGrafter"/>
</dbReference>
<sequence>MFSNAIDADALRGQLARHRRAQVREVLQPDAAERLARCLEDEVPWRVAERAGGTPRHHAPEVLAADSPEYRGLLAAAHAQAGTSFQFVYDSYMLVRAAREGWDRSLVLHVVLEFLNSPQFLAFARYITGDDGIVRADAQATRYRPGQFLLPHSDENRGDDRRYAYVINLSRQWRADWGGLLQFLDARGEVEATFLPLWNSLSLFKVPAEHLVSLVAPWAAQPRLAITGWLMGPPRP</sequence>
<organism evidence="5">
    <name type="scientific">Coralloluteibacterium stylophorae</name>
    <dbReference type="NCBI Taxonomy" id="1776034"/>
    <lineage>
        <taxon>Bacteria</taxon>
        <taxon>Pseudomonadati</taxon>
        <taxon>Pseudomonadota</taxon>
        <taxon>Gammaproteobacteria</taxon>
        <taxon>Lysobacterales</taxon>
        <taxon>Lysobacteraceae</taxon>
        <taxon>Coralloluteibacterium</taxon>
    </lineage>
</organism>
<dbReference type="GO" id="GO:0031418">
    <property type="term" value="F:L-ascorbic acid binding"/>
    <property type="evidence" value="ECO:0007669"/>
    <property type="project" value="InterPro"/>
</dbReference>
<dbReference type="GO" id="GO:0005506">
    <property type="term" value="F:iron ion binding"/>
    <property type="evidence" value="ECO:0007669"/>
    <property type="project" value="InterPro"/>
</dbReference>
<dbReference type="InterPro" id="IPR039558">
    <property type="entry name" value="TPA1/OFD1_N"/>
</dbReference>
<dbReference type="Gene3D" id="2.60.120.620">
    <property type="entry name" value="q2cbj1_9rhob like domain"/>
    <property type="match status" value="1"/>
</dbReference>